<sequence>MTSALFGILQLDQGEPFGYAQVPGLLQAWLQDAGGFAAVGLIAYLLYALSTPTDKSQSEKIRVPVSRWMLLMGGISLVCYAGLLGLIIMGKGALPPKPPLQAGDLAKLDPPTWHKELQPLLLTVAGLFALLAIGEPFARDVWTILRRNVSFGSSGARRFARSVAAAGADLLTPGRLTVVVAGLVLYAAFGALLYAVGVPKLLDIWTGVLLVGVGVLVCALFLLLMFEAEGPVWAIAKLSFKEAVRSQVLWLFLIVFLPFLFPLQWFYTGKAADELRTTTVFVTLVLSLLTLILAVLLSSMGIPNDIKNLNIFTVVSKPVLRFEIVLGRFFGYLALMTLVLLGLTGVSLVLVMNTSISDKAKEETYKARMPYRGHLEFRSIVGAERSDRKEFTGTNVGREFDYRRYIAGSGESPQRAIWRFPDLPSDLARAAGDRVPVEFTFDIYRMTKGEQNKGVFVKFQFATHNAPLRQPSRAEGAEWQWVLKDREREYRKRIEEYKAQGIDVLNLAAARPDNKPVWDKVNQLTEEFGFYEIGGKEVFDYQVMGVEVPAGLFRNALRGDPVKDAAGNPLPRLSVFVKCESEGQLLGAAEPDLYLLQNQMPYWYNYLKGMVGLWCRLCIVIGLAVAISTYMSGVLTLLVTCFIFIVGFFTQHLNELANNRSTGGGPFQSMSQLVKAEQPTAPLADSASTRALLFGDKSWAWVIRRVQNMIPDVDSFSWSHFVSEGFNVNTEYLVVNLLVTLGYLLPWAVFGYYLMKSREVAA</sequence>
<feature type="transmembrane region" description="Helical" evidence="1">
    <location>
        <begin position="247"/>
        <end position="267"/>
    </location>
</feature>
<protein>
    <submittedName>
        <fullName evidence="2">Uncharacterized protein</fullName>
    </submittedName>
</protein>
<feature type="transmembrane region" description="Helical" evidence="1">
    <location>
        <begin position="176"/>
        <end position="198"/>
    </location>
</feature>
<keyword evidence="1" id="KW-1133">Transmembrane helix</keyword>
<accession>A0A6M5Z0T0</accession>
<dbReference type="RefSeq" id="WP_171473901.1">
    <property type="nucleotide sequence ID" value="NZ_CP053452.2"/>
</dbReference>
<feature type="transmembrane region" description="Helical" evidence="1">
    <location>
        <begin position="603"/>
        <end position="627"/>
    </location>
</feature>
<feature type="transmembrane region" description="Helical" evidence="1">
    <location>
        <begin position="732"/>
        <end position="755"/>
    </location>
</feature>
<evidence type="ECO:0000313" key="3">
    <source>
        <dbReference type="Proteomes" id="UP000503447"/>
    </source>
</evidence>
<feature type="transmembrane region" description="Helical" evidence="1">
    <location>
        <begin position="68"/>
        <end position="89"/>
    </location>
</feature>
<evidence type="ECO:0000313" key="2">
    <source>
        <dbReference type="EMBL" id="QJW98812.1"/>
    </source>
</evidence>
<evidence type="ECO:0000256" key="1">
    <source>
        <dbReference type="SAM" id="Phobius"/>
    </source>
</evidence>
<proteinExistence type="predicted"/>
<dbReference type="PANTHER" id="PTHR43471">
    <property type="entry name" value="ABC TRANSPORTER PERMEASE"/>
    <property type="match status" value="1"/>
</dbReference>
<feature type="transmembrane region" description="Helical" evidence="1">
    <location>
        <begin position="28"/>
        <end position="47"/>
    </location>
</feature>
<dbReference type="AlphaFoldDB" id="A0A6M5Z0T0"/>
<feature type="transmembrane region" description="Helical" evidence="1">
    <location>
        <begin position="329"/>
        <end position="352"/>
    </location>
</feature>
<feature type="transmembrane region" description="Helical" evidence="1">
    <location>
        <begin position="204"/>
        <end position="226"/>
    </location>
</feature>
<reference evidence="3" key="1">
    <citation type="submission" date="2020-05" db="EMBL/GenBank/DDBJ databases">
        <title>Frigoriglobus tundricola gen. nov., sp. nov., a psychrotolerant cellulolytic planctomycete of the family Gemmataceae with two divergent copies of 16S rRNA gene.</title>
        <authorList>
            <person name="Kulichevskaya I.S."/>
            <person name="Ivanova A.A."/>
            <person name="Naumoff D.G."/>
            <person name="Beletsky A.V."/>
            <person name="Rijpstra W.I.C."/>
            <person name="Sinninghe Damste J.S."/>
            <person name="Mardanov A.V."/>
            <person name="Ravin N.V."/>
            <person name="Dedysh S.N."/>
        </authorList>
    </citation>
    <scope>NUCLEOTIDE SEQUENCE [LARGE SCALE GENOMIC DNA]</scope>
    <source>
        <strain evidence="3">PL17</strain>
    </source>
</reference>
<feature type="transmembrane region" description="Helical" evidence="1">
    <location>
        <begin position="279"/>
        <end position="297"/>
    </location>
</feature>
<organism evidence="2 3">
    <name type="scientific">Frigoriglobus tundricola</name>
    <dbReference type="NCBI Taxonomy" id="2774151"/>
    <lineage>
        <taxon>Bacteria</taxon>
        <taxon>Pseudomonadati</taxon>
        <taxon>Planctomycetota</taxon>
        <taxon>Planctomycetia</taxon>
        <taxon>Gemmatales</taxon>
        <taxon>Gemmataceae</taxon>
        <taxon>Frigoriglobus</taxon>
    </lineage>
</organism>
<gene>
    <name evidence="2" type="ORF">FTUN_6407</name>
</gene>
<dbReference type="KEGG" id="ftj:FTUN_6407"/>
<keyword evidence="1" id="KW-0472">Membrane</keyword>
<name>A0A6M5Z0T0_9BACT</name>
<dbReference type="PANTHER" id="PTHR43471:SF10">
    <property type="entry name" value="SLL1107 PROTEIN"/>
    <property type="match status" value="1"/>
</dbReference>
<keyword evidence="1" id="KW-0812">Transmembrane</keyword>
<dbReference type="Proteomes" id="UP000503447">
    <property type="component" value="Chromosome"/>
</dbReference>
<dbReference type="EMBL" id="CP053452">
    <property type="protein sequence ID" value="QJW98812.1"/>
    <property type="molecule type" value="Genomic_DNA"/>
</dbReference>
<keyword evidence="3" id="KW-1185">Reference proteome</keyword>